<keyword evidence="4 5" id="KW-0472">Membrane</keyword>
<reference evidence="7" key="1">
    <citation type="journal article" date="2019" name="Int. J. Syst. Evol. Microbiol.">
        <title>The Global Catalogue of Microorganisms (GCM) 10K type strain sequencing project: providing services to taxonomists for standard genome sequencing and annotation.</title>
        <authorList>
            <consortium name="The Broad Institute Genomics Platform"/>
            <consortium name="The Broad Institute Genome Sequencing Center for Infectious Disease"/>
            <person name="Wu L."/>
            <person name="Ma J."/>
        </authorList>
    </citation>
    <scope>NUCLEOTIDE SEQUENCE [LARGE SCALE GENOMIC DNA]</scope>
    <source>
        <strain evidence="7">JCM 32105</strain>
    </source>
</reference>
<evidence type="ECO:0000256" key="4">
    <source>
        <dbReference type="ARBA" id="ARBA00023136"/>
    </source>
</evidence>
<protein>
    <submittedName>
        <fullName evidence="6">DoxX family protein</fullName>
    </submittedName>
</protein>
<dbReference type="RefSeq" id="WP_345080933.1">
    <property type="nucleotide sequence ID" value="NZ_BAABFA010000010.1"/>
</dbReference>
<evidence type="ECO:0000256" key="1">
    <source>
        <dbReference type="ARBA" id="ARBA00004141"/>
    </source>
</evidence>
<dbReference type="InterPro" id="IPR016944">
    <property type="entry name" value="UCP030066"/>
</dbReference>
<evidence type="ECO:0000256" key="2">
    <source>
        <dbReference type="ARBA" id="ARBA00022692"/>
    </source>
</evidence>
<dbReference type="Proteomes" id="UP001500067">
    <property type="component" value="Unassembled WGS sequence"/>
</dbReference>
<dbReference type="PIRSF" id="PIRSF030066">
    <property type="entry name" value="UCP030066"/>
    <property type="match status" value="1"/>
</dbReference>
<feature type="transmembrane region" description="Helical" evidence="5">
    <location>
        <begin position="96"/>
        <end position="115"/>
    </location>
</feature>
<evidence type="ECO:0000256" key="3">
    <source>
        <dbReference type="ARBA" id="ARBA00022989"/>
    </source>
</evidence>
<sequence>MKKYKIIFWVSTTLIFLFEGVMPALTSQTEMAKEGTRHLGYPQYFANALVVAKILGAIALMIPGLNKRVKEWVYAGFTFEFIFASISNWAVDGFGFNAIMPFIILGILALSYFSYHKLHKDVS</sequence>
<keyword evidence="7" id="KW-1185">Reference proteome</keyword>
<feature type="transmembrane region" description="Helical" evidence="5">
    <location>
        <begin position="72"/>
        <end position="90"/>
    </location>
</feature>
<keyword evidence="2 5" id="KW-0812">Transmembrane</keyword>
<name>A0ABP8NEZ9_9BACT</name>
<evidence type="ECO:0000313" key="7">
    <source>
        <dbReference type="Proteomes" id="UP001500067"/>
    </source>
</evidence>
<comment type="caution">
    <text evidence="6">The sequence shown here is derived from an EMBL/GenBank/DDBJ whole genome shotgun (WGS) entry which is preliminary data.</text>
</comment>
<evidence type="ECO:0000313" key="6">
    <source>
        <dbReference type="EMBL" id="GAA4464483.1"/>
    </source>
</evidence>
<evidence type="ECO:0000256" key="5">
    <source>
        <dbReference type="SAM" id="Phobius"/>
    </source>
</evidence>
<keyword evidence="3 5" id="KW-1133">Transmembrane helix</keyword>
<dbReference type="Pfam" id="PF13564">
    <property type="entry name" value="DoxX_2"/>
    <property type="match status" value="1"/>
</dbReference>
<dbReference type="InterPro" id="IPR032808">
    <property type="entry name" value="DoxX"/>
</dbReference>
<comment type="subcellular location">
    <subcellularLocation>
        <location evidence="1">Membrane</location>
        <topology evidence="1">Multi-pass membrane protein</topology>
    </subcellularLocation>
</comment>
<accession>A0ABP8NEZ9</accession>
<proteinExistence type="predicted"/>
<organism evidence="6 7">
    <name type="scientific">Nemorincola caseinilytica</name>
    <dbReference type="NCBI Taxonomy" id="2054315"/>
    <lineage>
        <taxon>Bacteria</taxon>
        <taxon>Pseudomonadati</taxon>
        <taxon>Bacteroidota</taxon>
        <taxon>Chitinophagia</taxon>
        <taxon>Chitinophagales</taxon>
        <taxon>Chitinophagaceae</taxon>
        <taxon>Nemorincola</taxon>
    </lineage>
</organism>
<dbReference type="EMBL" id="BAABFA010000010">
    <property type="protein sequence ID" value="GAA4464483.1"/>
    <property type="molecule type" value="Genomic_DNA"/>
</dbReference>
<gene>
    <name evidence="6" type="ORF">GCM10023093_14920</name>
</gene>
<feature type="transmembrane region" description="Helical" evidence="5">
    <location>
        <begin position="44"/>
        <end position="65"/>
    </location>
</feature>